<reference evidence="1" key="1">
    <citation type="journal article" date="2018" name="DNA Res.">
        <title>Multiple hybrid de novo genome assembly of finger millet, an orphan allotetraploid crop.</title>
        <authorList>
            <person name="Hatakeyama M."/>
            <person name="Aluri S."/>
            <person name="Balachadran M.T."/>
            <person name="Sivarajan S.R."/>
            <person name="Patrignani A."/>
            <person name="Gruter S."/>
            <person name="Poveda L."/>
            <person name="Shimizu-Inatsugi R."/>
            <person name="Baeten J."/>
            <person name="Francoijs K.J."/>
            <person name="Nataraja K.N."/>
            <person name="Reddy Y.A.N."/>
            <person name="Phadnis S."/>
            <person name="Ravikumar R.L."/>
            <person name="Schlapbach R."/>
            <person name="Sreeman S.M."/>
            <person name="Shimizu K.K."/>
        </authorList>
    </citation>
    <scope>NUCLEOTIDE SEQUENCE</scope>
</reference>
<evidence type="ECO:0008006" key="3">
    <source>
        <dbReference type="Google" id="ProtNLM"/>
    </source>
</evidence>
<evidence type="ECO:0000313" key="1">
    <source>
        <dbReference type="EMBL" id="GJN27805.1"/>
    </source>
</evidence>
<dbReference type="AlphaFoldDB" id="A0AAV5F037"/>
<protein>
    <recommendedName>
        <fullName evidence="3">Reverse transcriptase domain-containing protein</fullName>
    </recommendedName>
</protein>
<evidence type="ECO:0000313" key="2">
    <source>
        <dbReference type="Proteomes" id="UP001054889"/>
    </source>
</evidence>
<name>A0AAV5F037_ELECO</name>
<keyword evidence="2" id="KW-1185">Reference proteome</keyword>
<gene>
    <name evidence="1" type="primary">gb15857</name>
    <name evidence="1" type="ORF">PR202_gb15857</name>
</gene>
<sequence length="378" mass="43519">MYLSRGVRVGIHSPWISHLLFADDSIIFSEASQRGADRLREILEIYHRGSGQLVNRDKSVVFFSKNSTDVMKQEVLELLQIPNEALAEKYLGLPTALGRSTKDAFEYMPTRIKGLIGSWSGKEASCTGCEVLIKSQAQAVPTYPMSCFLIPLSTCNKMKSVISNYWWGSSADSKRMHWIHWDLLTGPKMKGGMGFRDLPMFNNAMLGKQGWRLMEKPQSLCARTLKGRYYHDGDFMSAARKKHASHVWRAILSGREVLEQGLIRRLGDGQETNIWNDRWISNQPLRKPFTQGLENQLQWVSELLTPSRQWNEEIIKDIFCEFDAEAILSTPINNAGQDFWAWEEERHRHYSVRSAYKMLERKRRHQQGSPSSSSDEIW</sequence>
<accession>A0AAV5F037</accession>
<dbReference type="Proteomes" id="UP001054889">
    <property type="component" value="Unassembled WGS sequence"/>
</dbReference>
<comment type="caution">
    <text evidence="1">The sequence shown here is derived from an EMBL/GenBank/DDBJ whole genome shotgun (WGS) entry which is preliminary data.</text>
</comment>
<dbReference type="PANTHER" id="PTHR33116">
    <property type="entry name" value="REVERSE TRANSCRIPTASE ZINC-BINDING DOMAIN-CONTAINING PROTEIN-RELATED-RELATED"/>
    <property type="match status" value="1"/>
</dbReference>
<dbReference type="PANTHER" id="PTHR33116:SF86">
    <property type="entry name" value="REVERSE TRANSCRIPTASE DOMAIN-CONTAINING PROTEIN"/>
    <property type="match status" value="1"/>
</dbReference>
<organism evidence="1 2">
    <name type="scientific">Eleusine coracana subsp. coracana</name>
    <dbReference type="NCBI Taxonomy" id="191504"/>
    <lineage>
        <taxon>Eukaryota</taxon>
        <taxon>Viridiplantae</taxon>
        <taxon>Streptophyta</taxon>
        <taxon>Embryophyta</taxon>
        <taxon>Tracheophyta</taxon>
        <taxon>Spermatophyta</taxon>
        <taxon>Magnoliopsida</taxon>
        <taxon>Liliopsida</taxon>
        <taxon>Poales</taxon>
        <taxon>Poaceae</taxon>
        <taxon>PACMAD clade</taxon>
        <taxon>Chloridoideae</taxon>
        <taxon>Cynodonteae</taxon>
        <taxon>Eleusininae</taxon>
        <taxon>Eleusine</taxon>
    </lineage>
</organism>
<proteinExistence type="predicted"/>
<dbReference type="EMBL" id="BQKI01000079">
    <property type="protein sequence ID" value="GJN27805.1"/>
    <property type="molecule type" value="Genomic_DNA"/>
</dbReference>
<reference evidence="1" key="2">
    <citation type="submission" date="2021-12" db="EMBL/GenBank/DDBJ databases">
        <title>Resequencing data analysis of finger millet.</title>
        <authorList>
            <person name="Hatakeyama M."/>
            <person name="Aluri S."/>
            <person name="Balachadran M.T."/>
            <person name="Sivarajan S.R."/>
            <person name="Poveda L."/>
            <person name="Shimizu-Inatsugi R."/>
            <person name="Schlapbach R."/>
            <person name="Sreeman S.M."/>
            <person name="Shimizu K.K."/>
        </authorList>
    </citation>
    <scope>NUCLEOTIDE SEQUENCE</scope>
</reference>